<gene>
    <name evidence="2" type="ORF">PtA15_4A439</name>
</gene>
<name>A0ABY7CGF6_9BASI</name>
<organism evidence="2 3">
    <name type="scientific">Puccinia triticina</name>
    <dbReference type="NCBI Taxonomy" id="208348"/>
    <lineage>
        <taxon>Eukaryota</taxon>
        <taxon>Fungi</taxon>
        <taxon>Dikarya</taxon>
        <taxon>Basidiomycota</taxon>
        <taxon>Pucciniomycotina</taxon>
        <taxon>Pucciniomycetes</taxon>
        <taxon>Pucciniales</taxon>
        <taxon>Pucciniaceae</taxon>
        <taxon>Puccinia</taxon>
    </lineage>
</organism>
<sequence>MPSPDLRANNSLNRWIFLSSNLNQWLDHFVFNPSITQNLVGTLEGGEDICQLCYHPDRQIILKIVVSQAAIITAMSIKAYSMRKAEGSVGLEFVLASIDGEQLGLLDPPKETSRRPAELAPRPRTGSAGAQQKGKERATPASSRVHSSTRSSINPGPRIARPPNPDTDAPPGRPKLDDELDTMPADAWAQVQQDAMALTHERLRISQSQSAILGDDDTTH</sequence>
<feature type="compositionally biased region" description="Basic and acidic residues" evidence="1">
    <location>
        <begin position="108"/>
        <end position="117"/>
    </location>
</feature>
<dbReference type="Proteomes" id="UP001164743">
    <property type="component" value="Chromosome 4A"/>
</dbReference>
<accession>A0ABY7CGF6</accession>
<proteinExistence type="predicted"/>
<reference evidence="2" key="1">
    <citation type="submission" date="2022-10" db="EMBL/GenBank/DDBJ databases">
        <title>Puccinia triticina Genome sequencing and assembly.</title>
        <authorList>
            <person name="Li C."/>
        </authorList>
    </citation>
    <scope>NUCLEOTIDE SEQUENCE</scope>
    <source>
        <strain evidence="2">Pt15</strain>
    </source>
</reference>
<evidence type="ECO:0000313" key="3">
    <source>
        <dbReference type="Proteomes" id="UP001164743"/>
    </source>
</evidence>
<dbReference type="EMBL" id="CP110424">
    <property type="protein sequence ID" value="WAQ83988.1"/>
    <property type="molecule type" value="Genomic_DNA"/>
</dbReference>
<feature type="region of interest" description="Disordered" evidence="1">
    <location>
        <begin position="104"/>
        <end position="185"/>
    </location>
</feature>
<protein>
    <recommendedName>
        <fullName evidence="4">SMP-LTD domain-containing protein</fullName>
    </recommendedName>
</protein>
<dbReference type="RefSeq" id="XP_053019543.1">
    <property type="nucleotide sequence ID" value="XM_053168322.1"/>
</dbReference>
<keyword evidence="3" id="KW-1185">Reference proteome</keyword>
<feature type="compositionally biased region" description="Low complexity" evidence="1">
    <location>
        <begin position="142"/>
        <end position="152"/>
    </location>
</feature>
<evidence type="ECO:0000256" key="1">
    <source>
        <dbReference type="SAM" id="MobiDB-lite"/>
    </source>
</evidence>
<dbReference type="GeneID" id="77809217"/>
<evidence type="ECO:0008006" key="4">
    <source>
        <dbReference type="Google" id="ProtNLM"/>
    </source>
</evidence>
<evidence type="ECO:0000313" key="2">
    <source>
        <dbReference type="EMBL" id="WAQ83988.1"/>
    </source>
</evidence>